<dbReference type="Proteomes" id="UP000243799">
    <property type="component" value="Unassembled WGS sequence"/>
</dbReference>
<evidence type="ECO:0000259" key="1">
    <source>
        <dbReference type="PROSITE" id="PS50943"/>
    </source>
</evidence>
<accession>A0A1I1BK04</accession>
<dbReference type="PROSITE" id="PS50943">
    <property type="entry name" value="HTH_CROC1"/>
    <property type="match status" value="1"/>
</dbReference>
<dbReference type="GO" id="GO:0003677">
    <property type="term" value="F:DNA binding"/>
    <property type="evidence" value="ECO:0007669"/>
    <property type="project" value="InterPro"/>
</dbReference>
<dbReference type="AlphaFoldDB" id="A0A1I1BK04"/>
<name>A0A1I1BK04_9PSEU</name>
<dbReference type="OrthoDB" id="4285266at2"/>
<dbReference type="InterPro" id="IPR010982">
    <property type="entry name" value="Lambda_DNA-bd_dom_sf"/>
</dbReference>
<keyword evidence="3" id="KW-1185">Reference proteome</keyword>
<organism evidence="2 3">
    <name type="scientific">Amycolatopsis marina</name>
    <dbReference type="NCBI Taxonomy" id="490629"/>
    <lineage>
        <taxon>Bacteria</taxon>
        <taxon>Bacillati</taxon>
        <taxon>Actinomycetota</taxon>
        <taxon>Actinomycetes</taxon>
        <taxon>Pseudonocardiales</taxon>
        <taxon>Pseudonocardiaceae</taxon>
        <taxon>Amycolatopsis</taxon>
    </lineage>
</organism>
<dbReference type="EMBL" id="FOKG01000013">
    <property type="protein sequence ID" value="SFB48783.1"/>
    <property type="molecule type" value="Genomic_DNA"/>
</dbReference>
<dbReference type="Pfam" id="PF13560">
    <property type="entry name" value="HTH_31"/>
    <property type="match status" value="1"/>
</dbReference>
<dbReference type="CDD" id="cd00093">
    <property type="entry name" value="HTH_XRE"/>
    <property type="match status" value="1"/>
</dbReference>
<dbReference type="InterPro" id="IPR043917">
    <property type="entry name" value="DUF5753"/>
</dbReference>
<proteinExistence type="predicted"/>
<evidence type="ECO:0000313" key="3">
    <source>
        <dbReference type="Proteomes" id="UP000243799"/>
    </source>
</evidence>
<dbReference type="Pfam" id="PF19054">
    <property type="entry name" value="DUF5753"/>
    <property type="match status" value="1"/>
</dbReference>
<evidence type="ECO:0000313" key="2">
    <source>
        <dbReference type="EMBL" id="SFB48783.1"/>
    </source>
</evidence>
<dbReference type="InterPro" id="IPR001387">
    <property type="entry name" value="Cro/C1-type_HTH"/>
</dbReference>
<protein>
    <submittedName>
        <fullName evidence="2">Helix-turn-helix domain-containing protein</fullName>
    </submittedName>
</protein>
<dbReference type="Gene3D" id="1.10.260.40">
    <property type="entry name" value="lambda repressor-like DNA-binding domains"/>
    <property type="match status" value="1"/>
</dbReference>
<dbReference type="SUPFAM" id="SSF47413">
    <property type="entry name" value="lambda repressor-like DNA-binding domains"/>
    <property type="match status" value="1"/>
</dbReference>
<feature type="domain" description="HTH cro/C1-type" evidence="1">
    <location>
        <begin position="18"/>
        <end position="73"/>
    </location>
</feature>
<dbReference type="RefSeq" id="WP_091675108.1">
    <property type="nucleotide sequence ID" value="NZ_FOKG01000013.1"/>
</dbReference>
<dbReference type="STRING" id="490629.SAMN05216266_113215"/>
<reference evidence="3" key="1">
    <citation type="submission" date="2016-10" db="EMBL/GenBank/DDBJ databases">
        <authorList>
            <person name="Varghese N."/>
            <person name="Submissions S."/>
        </authorList>
    </citation>
    <scope>NUCLEOTIDE SEQUENCE [LARGE SCALE GENOMIC DNA]</scope>
    <source>
        <strain evidence="3">CGMCC 4.3568</strain>
    </source>
</reference>
<sequence length="278" mass="31543">MSTRTSPVLRKRRLGRRLRQMRERARMSLEEASARLDTTRSSLSRIEKGESRADVHLVRSMMDLYDHYDADLLDLARAAKRKGWWHAYGIKDRGYIGMETEAVEVLTSQLVYVPGLLQTEDYMRAVFASGSVRRTPDELENQVHARLYRQERLRDEESPLGLTAIVDESALRRPLGGPTAMRAQLRHLVEAAQLPSVTLQVLPYTPKAHSGLEGAFTILRFADLEDPDLLYAEYPTGAIHVEKPDELRAVMLVLNQLRSEALTPEDSVAFIETVATQM</sequence>
<dbReference type="SMART" id="SM00530">
    <property type="entry name" value="HTH_XRE"/>
    <property type="match status" value="1"/>
</dbReference>
<gene>
    <name evidence="2" type="ORF">SAMN05216266_113215</name>
</gene>